<organism evidence="8 9">
    <name type="scientific">Cyprinus carpio</name>
    <name type="common">Common carp</name>
    <dbReference type="NCBI Taxonomy" id="7962"/>
    <lineage>
        <taxon>Eukaryota</taxon>
        <taxon>Metazoa</taxon>
        <taxon>Chordata</taxon>
        <taxon>Craniata</taxon>
        <taxon>Vertebrata</taxon>
        <taxon>Euteleostomi</taxon>
        <taxon>Actinopterygii</taxon>
        <taxon>Neopterygii</taxon>
        <taxon>Teleostei</taxon>
        <taxon>Ostariophysi</taxon>
        <taxon>Cypriniformes</taxon>
        <taxon>Cyprinidae</taxon>
        <taxon>Cyprininae</taxon>
        <taxon>Cyprinus</taxon>
    </lineage>
</organism>
<dbReference type="InterPro" id="IPR015943">
    <property type="entry name" value="WD40/YVTN_repeat-like_dom_sf"/>
</dbReference>
<protein>
    <submittedName>
        <fullName evidence="8">WD repeat domain 43</fullName>
    </submittedName>
</protein>
<evidence type="ECO:0000256" key="2">
    <source>
        <dbReference type="ARBA" id="ARBA00023242"/>
    </source>
</evidence>
<feature type="domain" description="Small-subunit processome Utp12" evidence="6">
    <location>
        <begin position="497"/>
        <end position="591"/>
    </location>
</feature>
<feature type="repeat" description="WD" evidence="4">
    <location>
        <begin position="157"/>
        <end position="198"/>
    </location>
</feature>
<dbReference type="SUPFAM" id="SSF50978">
    <property type="entry name" value="WD40 repeat-like"/>
    <property type="match status" value="1"/>
</dbReference>
<feature type="compositionally biased region" description="Acidic residues" evidence="5">
    <location>
        <begin position="677"/>
        <end position="688"/>
    </location>
</feature>
<evidence type="ECO:0000313" key="8">
    <source>
        <dbReference type="Ensembl" id="ENSCCRP00010091762.1"/>
    </source>
</evidence>
<evidence type="ECO:0000259" key="6">
    <source>
        <dbReference type="Pfam" id="PF04003"/>
    </source>
</evidence>
<evidence type="ECO:0000313" key="9">
    <source>
        <dbReference type="Proteomes" id="UP000694427"/>
    </source>
</evidence>
<dbReference type="Ensembl" id="ENSCCRT00010101752.1">
    <property type="protein sequence ID" value="ENSCCRP00010091762.1"/>
    <property type="gene ID" value="ENSCCRG00010040075.1"/>
</dbReference>
<feature type="compositionally biased region" description="Acidic residues" evidence="5">
    <location>
        <begin position="615"/>
        <end position="645"/>
    </location>
</feature>
<comment type="similarity">
    <text evidence="3">Belongs to the UTP5 family.</text>
</comment>
<keyword evidence="9" id="KW-1185">Reference proteome</keyword>
<evidence type="ECO:0000256" key="4">
    <source>
        <dbReference type="PROSITE-ProRule" id="PRU00221"/>
    </source>
</evidence>
<proteinExistence type="inferred from homology"/>
<comment type="subcellular location">
    <subcellularLocation>
        <location evidence="1">Nucleus</location>
    </subcellularLocation>
</comment>
<feature type="compositionally biased region" description="Acidic residues" evidence="5">
    <location>
        <begin position="658"/>
        <end position="668"/>
    </location>
</feature>
<evidence type="ECO:0000259" key="7">
    <source>
        <dbReference type="Pfam" id="PF12894"/>
    </source>
</evidence>
<evidence type="ECO:0000256" key="3">
    <source>
        <dbReference type="ARBA" id="ARBA00038335"/>
    </source>
</evidence>
<feature type="domain" description="Anaphase-promoting complex subunit 4-like WD40" evidence="7">
    <location>
        <begin position="129"/>
        <end position="206"/>
    </location>
</feature>
<evidence type="ECO:0000256" key="1">
    <source>
        <dbReference type="ARBA" id="ARBA00004123"/>
    </source>
</evidence>
<dbReference type="Proteomes" id="UP000694427">
    <property type="component" value="Unplaced"/>
</dbReference>
<dbReference type="GO" id="GO:0005730">
    <property type="term" value="C:nucleolus"/>
    <property type="evidence" value="ECO:0007669"/>
    <property type="project" value="TreeGrafter"/>
</dbReference>
<feature type="compositionally biased region" description="Basic and acidic residues" evidence="5">
    <location>
        <begin position="446"/>
        <end position="461"/>
    </location>
</feature>
<evidence type="ECO:0000256" key="5">
    <source>
        <dbReference type="SAM" id="MobiDB-lite"/>
    </source>
</evidence>
<dbReference type="PANTHER" id="PTHR44267">
    <property type="entry name" value="WD REPEAT-CONTAINING PROTEIN 43"/>
    <property type="match status" value="1"/>
</dbReference>
<dbReference type="Pfam" id="PF00400">
    <property type="entry name" value="WD40"/>
    <property type="match status" value="1"/>
</dbReference>
<dbReference type="InterPro" id="IPR052414">
    <property type="entry name" value="U3_snoRNA-assoc_WDR"/>
</dbReference>
<dbReference type="GO" id="GO:0000462">
    <property type="term" value="P:maturation of SSU-rRNA from tricistronic rRNA transcript (SSU-rRNA, 5.8S rRNA, LSU-rRNA)"/>
    <property type="evidence" value="ECO:0007669"/>
    <property type="project" value="TreeGrafter"/>
</dbReference>
<dbReference type="InterPro" id="IPR036322">
    <property type="entry name" value="WD40_repeat_dom_sf"/>
</dbReference>
<feature type="region of interest" description="Disordered" evidence="5">
    <location>
        <begin position="615"/>
        <end position="688"/>
    </location>
</feature>
<dbReference type="Pfam" id="PF12894">
    <property type="entry name" value="ANAPC4_WD40"/>
    <property type="match status" value="1"/>
</dbReference>
<dbReference type="PANTHER" id="PTHR44267:SF1">
    <property type="entry name" value="WD REPEAT-CONTAINING PROTEIN 43"/>
    <property type="match status" value="1"/>
</dbReference>
<dbReference type="PROSITE" id="PS50294">
    <property type="entry name" value="WD_REPEATS_REGION"/>
    <property type="match status" value="1"/>
</dbReference>
<reference evidence="8" key="2">
    <citation type="submission" date="2025-09" db="UniProtKB">
        <authorList>
            <consortium name="Ensembl"/>
        </authorList>
    </citation>
    <scope>IDENTIFICATION</scope>
</reference>
<accession>A0A8C1NFS0</accession>
<dbReference type="InterPro" id="IPR007148">
    <property type="entry name" value="SSU_processome_Utp12"/>
</dbReference>
<keyword evidence="2" id="KW-0539">Nucleus</keyword>
<dbReference type="Pfam" id="PF04003">
    <property type="entry name" value="Utp12"/>
    <property type="match status" value="1"/>
</dbReference>
<dbReference type="InterPro" id="IPR001680">
    <property type="entry name" value="WD40_rpt"/>
</dbReference>
<sequence length="688" mass="75920">MARPLNLAQPISASAASVQLRMRAVQFSLTRVSRGAGGRMRNGKMAADGGRATLPCSFSPKSQRFLALCAQDGRLRIWNTDSKTLQQEYVPSAHLSAACTCVTWGPCRAVQEVPQRKRRKCEAGSAPEQSDLLALGTAAGSVLIYSTVKGDLHCTLEGGHSGPVNSVQWHPEDSVLYSGSDDTHIAEWDLQTGKVRCKWKADRSAVSSLCISPDGKLLLSAGMTIKMWNLETKEVYRKFTGHSTMVTTLCFATTRPPDSNGMYFLSGAAHDRLLSVWQVRSDGKDKNSVVSFTLTDEPQHIDLQTSNSKDEAVRLAVVCKDGQLHLFEHFLNGPCKKPLSPVCSLQVSTMKGDSPVPVPLLAAALCADRQNLMLAYGHHLQPVMEKTPFNTSERHVCLVRDVHGTLSLSVDTAVSKVKTPVVNKQSKVLVPGLPGHKAPIKLTPNEAEKRKKTDSTTEERLEQIELSVEGRDAGKGSSSLQTDSFAVLLVQGLESKDERILTKIFQTKKEMLIKNTVARLPPSAVLPLLEEVFCHFDIVKYWFKAVLTQHTSYLSSLPDLVSQLGSIYHMIESRVKLYQQLTRLHGKLYLLMTQVATNNSAEKVGNISHKAQLVYEEESSDEEEGSGDEGRPEDDSDNWEEDEAAMEVTEDKKNHKDDEEDDEEEDMNDESKANGDSDLDPENESEEE</sequence>
<name>A0A8C1NFS0_CYPCA</name>
<dbReference type="AlphaFoldDB" id="A0A8C1NFS0"/>
<dbReference type="Gene3D" id="2.130.10.10">
    <property type="entry name" value="YVTN repeat-like/Quinoprotein amine dehydrogenase"/>
    <property type="match status" value="2"/>
</dbReference>
<dbReference type="PROSITE" id="PS50082">
    <property type="entry name" value="WD_REPEATS_2"/>
    <property type="match status" value="1"/>
</dbReference>
<feature type="region of interest" description="Disordered" evidence="5">
    <location>
        <begin position="433"/>
        <end position="461"/>
    </location>
</feature>
<dbReference type="SMART" id="SM00320">
    <property type="entry name" value="WD40"/>
    <property type="match status" value="5"/>
</dbReference>
<reference evidence="8" key="1">
    <citation type="submission" date="2025-08" db="UniProtKB">
        <authorList>
            <consortium name="Ensembl"/>
        </authorList>
    </citation>
    <scope>IDENTIFICATION</scope>
</reference>
<dbReference type="InterPro" id="IPR024977">
    <property type="entry name" value="Apc4-like_WD40_dom"/>
</dbReference>
<keyword evidence="4" id="KW-0853">WD repeat</keyword>